<dbReference type="EMBL" id="JAECZA010000241">
    <property type="protein sequence ID" value="MBH8576861.1"/>
    <property type="molecule type" value="Genomic_DNA"/>
</dbReference>
<dbReference type="PANTHER" id="PTHR12521">
    <property type="entry name" value="PROTEIN C6ORF130"/>
    <property type="match status" value="1"/>
</dbReference>
<dbReference type="RefSeq" id="WP_214435583.1">
    <property type="nucleotide sequence ID" value="NZ_CAWPUQ010000170.1"/>
</dbReference>
<evidence type="ECO:0000256" key="4">
    <source>
        <dbReference type="ARBA" id="ARBA00022695"/>
    </source>
</evidence>
<sequence length="390" mass="44404">MIKPDIKSLYYITHIENLPSILQRGILSHKKVEELGVSYTPIYDSGIVSKRKDKSTSVKSSLWEYANLYFQPRNPMMYRVVHEKDKRDIAVVGVKPDVLAAAGGLITDGNAANDPTRFFFIKEGIEILLKQWKIIQNEWWNELDGSKRKIMAECLVPEQISPELVHSVFVADYKAKERVETIIGSAKVPVIPEPNMFFQPISARRIGNNISLIDGDMFFSNMQTLTISVNLQGVMGKGLASRAKYQFPDVYVVYQDACRNKQLTATKPYLYKREASLDQELADLSLPLVTSNAIKWFLLFATKRKWRENSRLEDIEGGLDWVRKNCNEIGIQSLAMPALGCGLGNLDWAEVGPLMCRYLHDIGIQIAIYLPREHQIDPKYLTNEHLLNHS</sequence>
<dbReference type="InterPro" id="IPR002589">
    <property type="entry name" value="Macro_dom"/>
</dbReference>
<keyword evidence="10" id="KW-1185">Reference proteome</keyword>
<gene>
    <name evidence="9" type="ORF">I8752_28520</name>
</gene>
<keyword evidence="4 7" id="KW-0548">Nucleotidyltransferase</keyword>
<comment type="caution">
    <text evidence="9">The sequence shown here is derived from an EMBL/GenBank/DDBJ whole genome shotgun (WGS) entry which is preliminary data.</text>
</comment>
<feature type="active site" evidence="7">
    <location>
        <position position="153"/>
    </location>
</feature>
<dbReference type="CDD" id="cd02901">
    <property type="entry name" value="Macro_Poa1p-like"/>
    <property type="match status" value="1"/>
</dbReference>
<comment type="catalytic activity">
    <reaction evidence="7">
        <text>a thymidine in DNA + NAD(+) = an N-(ADP-alpha-D-ribosyl)-thymidine in DNA + nicotinamide + H(+)</text>
        <dbReference type="Rhea" id="RHEA:71651"/>
        <dbReference type="Rhea" id="RHEA-COMP:13556"/>
        <dbReference type="Rhea" id="RHEA-COMP:18051"/>
        <dbReference type="ChEBI" id="CHEBI:15378"/>
        <dbReference type="ChEBI" id="CHEBI:17154"/>
        <dbReference type="ChEBI" id="CHEBI:57540"/>
        <dbReference type="ChEBI" id="CHEBI:137386"/>
        <dbReference type="ChEBI" id="CHEBI:191199"/>
    </reaction>
</comment>
<dbReference type="GO" id="GO:0003677">
    <property type="term" value="F:DNA binding"/>
    <property type="evidence" value="ECO:0007669"/>
    <property type="project" value="UniProtKB-UniRule"/>
</dbReference>
<dbReference type="InterPro" id="IPR029494">
    <property type="entry name" value="DarT"/>
</dbReference>
<accession>A0A8J7IDX9</accession>
<organism evidence="9 10">
    <name type="scientific">Dendronalium phyllosphericum CENA369</name>
    <dbReference type="NCBI Taxonomy" id="1725256"/>
    <lineage>
        <taxon>Bacteria</taxon>
        <taxon>Bacillati</taxon>
        <taxon>Cyanobacteriota</taxon>
        <taxon>Cyanophyceae</taxon>
        <taxon>Nostocales</taxon>
        <taxon>Nostocaceae</taxon>
        <taxon>Dendronalium</taxon>
        <taxon>Dendronalium phyllosphericum</taxon>
    </lineage>
</organism>
<dbReference type="Proteomes" id="UP000662314">
    <property type="component" value="Unassembled WGS sequence"/>
</dbReference>
<reference evidence="9 10" key="1">
    <citation type="journal article" date="2021" name="Int. J. Syst. Evol. Microbiol.">
        <title>Amazonocrinis nigriterrae gen. nov., sp. nov., Atlanticothrix silvestris gen. nov., sp. nov. and Dendronalium phyllosphericum gen. nov., sp. nov., nostocacean cyanobacteria from Brazilian environments.</title>
        <authorList>
            <person name="Alvarenga D.O."/>
            <person name="Andreote A.P.D."/>
            <person name="Branco L.H.Z."/>
            <person name="Delbaje E."/>
            <person name="Cruz R.B."/>
            <person name="Varani A.M."/>
            <person name="Fiore M.F."/>
        </authorList>
    </citation>
    <scope>NUCLEOTIDE SEQUENCE [LARGE SCALE GENOMIC DNA]</scope>
    <source>
        <strain evidence="9 10">CENA369</strain>
    </source>
</reference>
<evidence type="ECO:0000256" key="1">
    <source>
        <dbReference type="ARBA" id="ARBA00022649"/>
    </source>
</evidence>
<dbReference type="GO" id="GO:0016757">
    <property type="term" value="F:glycosyltransferase activity"/>
    <property type="evidence" value="ECO:0007669"/>
    <property type="project" value="UniProtKB-UniRule"/>
</dbReference>
<dbReference type="PANTHER" id="PTHR12521:SF0">
    <property type="entry name" value="ADP-RIBOSE GLYCOHYDROLASE OARD1"/>
    <property type="match status" value="1"/>
</dbReference>
<evidence type="ECO:0000256" key="2">
    <source>
        <dbReference type="ARBA" id="ARBA00022676"/>
    </source>
</evidence>
<dbReference type="PROSITE" id="PS52018">
    <property type="entry name" value="DART"/>
    <property type="match status" value="1"/>
</dbReference>
<dbReference type="GO" id="GO:0016779">
    <property type="term" value="F:nucleotidyltransferase activity"/>
    <property type="evidence" value="ECO:0007669"/>
    <property type="project" value="UniProtKB-UniRule"/>
</dbReference>
<evidence type="ECO:0000256" key="5">
    <source>
        <dbReference type="ARBA" id="ARBA00023125"/>
    </source>
</evidence>
<dbReference type="InterPro" id="IPR043472">
    <property type="entry name" value="Macro_dom-like"/>
</dbReference>
<protein>
    <submittedName>
        <fullName evidence="9">DUF4433 domain-containing protein</fullName>
    </submittedName>
</protein>
<dbReference type="AlphaFoldDB" id="A0A8J7IDX9"/>
<evidence type="ECO:0000256" key="6">
    <source>
        <dbReference type="ARBA" id="ARBA00035885"/>
    </source>
</evidence>
<comment type="catalytic activity">
    <reaction evidence="6">
        <text>an N-(ADP-alpha-D-ribosyl)-thymidine in DNA + H2O = a thymidine in DNA + ADP-D-ribose</text>
        <dbReference type="Rhea" id="RHEA:71655"/>
        <dbReference type="Rhea" id="RHEA-COMP:13556"/>
        <dbReference type="Rhea" id="RHEA-COMP:18051"/>
        <dbReference type="ChEBI" id="CHEBI:15377"/>
        <dbReference type="ChEBI" id="CHEBI:57967"/>
        <dbReference type="ChEBI" id="CHEBI:137386"/>
        <dbReference type="ChEBI" id="CHEBI:191199"/>
    </reaction>
    <physiologicalReaction direction="left-to-right" evidence="6">
        <dbReference type="Rhea" id="RHEA:71656"/>
    </physiologicalReaction>
</comment>
<keyword evidence="5 7" id="KW-0238">DNA-binding</keyword>
<proteinExistence type="inferred from homology"/>
<keyword evidence="1 7" id="KW-1277">Toxin-antitoxin system</keyword>
<dbReference type="GO" id="GO:0140291">
    <property type="term" value="P:peptidyl-glutamate ADP-deribosylation"/>
    <property type="evidence" value="ECO:0007669"/>
    <property type="project" value="TreeGrafter"/>
</dbReference>
<feature type="domain" description="DarT" evidence="8">
    <location>
        <begin position="7"/>
        <end position="198"/>
    </location>
</feature>
<feature type="binding site" evidence="7">
    <location>
        <position position="51"/>
    </location>
    <ligand>
        <name>NAD(+)</name>
        <dbReference type="ChEBI" id="CHEBI:57540"/>
    </ligand>
</feature>
<evidence type="ECO:0000259" key="8">
    <source>
        <dbReference type="PROSITE" id="PS52018"/>
    </source>
</evidence>
<comment type="caution">
    <text evidence="7">Lacks conserved residue(s) required for the propagation of feature annotation.</text>
</comment>
<dbReference type="Gene3D" id="3.40.220.10">
    <property type="entry name" value="Leucine Aminopeptidase, subunit E, domain 1"/>
    <property type="match status" value="1"/>
</dbReference>
<evidence type="ECO:0000256" key="3">
    <source>
        <dbReference type="ARBA" id="ARBA00022679"/>
    </source>
</evidence>
<keyword evidence="2 7" id="KW-0328">Glycosyltransferase</keyword>
<dbReference type="Pfam" id="PF14487">
    <property type="entry name" value="DarT"/>
    <property type="match status" value="1"/>
</dbReference>
<dbReference type="InterPro" id="IPR050892">
    <property type="entry name" value="ADP-ribose_metab_enzymes"/>
</dbReference>
<keyword evidence="3 7" id="KW-0808">Transferase</keyword>
<feature type="binding site" evidence="7">
    <location>
        <begin position="11"/>
        <end position="13"/>
    </location>
    <ligand>
        <name>NAD(+)</name>
        <dbReference type="ChEBI" id="CHEBI:57540"/>
    </ligand>
</feature>
<name>A0A8J7IDX9_9NOST</name>
<comment type="similarity">
    <text evidence="7">Belongs to the DarT ADP-ribosyltransferase family.</text>
</comment>
<evidence type="ECO:0000256" key="7">
    <source>
        <dbReference type="PROSITE-ProRule" id="PRU01362"/>
    </source>
</evidence>
<feature type="active site" description="Proton acceptor" evidence="7">
    <location>
        <position position="51"/>
    </location>
</feature>
<evidence type="ECO:0000313" key="9">
    <source>
        <dbReference type="EMBL" id="MBH8576861.1"/>
    </source>
</evidence>
<evidence type="ECO:0000313" key="10">
    <source>
        <dbReference type="Proteomes" id="UP000662314"/>
    </source>
</evidence>
<dbReference type="Pfam" id="PF01661">
    <property type="entry name" value="Macro"/>
    <property type="match status" value="1"/>
</dbReference>
<dbReference type="SUPFAM" id="SSF52949">
    <property type="entry name" value="Macro domain-like"/>
    <property type="match status" value="1"/>
</dbReference>